<dbReference type="SUPFAM" id="SSF51261">
    <property type="entry name" value="Duplicated hybrid motif"/>
    <property type="match status" value="1"/>
</dbReference>
<name>A0A1F7SFH1_9BACT</name>
<dbReference type="InterPro" id="IPR016047">
    <property type="entry name" value="M23ase_b-sheet_dom"/>
</dbReference>
<keyword evidence="3" id="KW-0812">Transmembrane</keyword>
<feature type="coiled-coil region" evidence="2">
    <location>
        <begin position="61"/>
        <end position="95"/>
    </location>
</feature>
<evidence type="ECO:0000256" key="3">
    <source>
        <dbReference type="SAM" id="Phobius"/>
    </source>
</evidence>
<dbReference type="Gene3D" id="2.70.70.10">
    <property type="entry name" value="Glucose Permease (Domain IIA)"/>
    <property type="match status" value="1"/>
</dbReference>
<protein>
    <recommendedName>
        <fullName evidence="4">M23ase beta-sheet core domain-containing protein</fullName>
    </recommendedName>
</protein>
<comment type="caution">
    <text evidence="5">The sequence shown here is derived from an EMBL/GenBank/DDBJ whole genome shotgun (WGS) entry which is preliminary data.</text>
</comment>
<organism evidence="5 6">
    <name type="scientific">Candidatus Schekmanbacteria bacterium RIFCSPLOWO2_12_FULL_38_15</name>
    <dbReference type="NCBI Taxonomy" id="1817883"/>
    <lineage>
        <taxon>Bacteria</taxon>
        <taxon>Candidatus Schekmaniibacteriota</taxon>
    </lineage>
</organism>
<reference evidence="5 6" key="1">
    <citation type="journal article" date="2016" name="Nat. Commun.">
        <title>Thousands of microbial genomes shed light on interconnected biogeochemical processes in an aquifer system.</title>
        <authorList>
            <person name="Anantharaman K."/>
            <person name="Brown C.T."/>
            <person name="Hug L.A."/>
            <person name="Sharon I."/>
            <person name="Castelle C.J."/>
            <person name="Probst A.J."/>
            <person name="Thomas B.C."/>
            <person name="Singh A."/>
            <person name="Wilkins M.J."/>
            <person name="Karaoz U."/>
            <person name="Brodie E.L."/>
            <person name="Williams K.H."/>
            <person name="Hubbard S.S."/>
            <person name="Banfield J.F."/>
        </authorList>
    </citation>
    <scope>NUCLEOTIDE SEQUENCE [LARGE SCALE GENOMIC DNA]</scope>
</reference>
<accession>A0A1F7SFH1</accession>
<dbReference type="GO" id="GO:0004222">
    <property type="term" value="F:metalloendopeptidase activity"/>
    <property type="evidence" value="ECO:0007669"/>
    <property type="project" value="TreeGrafter"/>
</dbReference>
<dbReference type="PANTHER" id="PTHR21666:SF289">
    <property type="entry name" value="L-ALA--D-GLU ENDOPEPTIDASE"/>
    <property type="match status" value="1"/>
</dbReference>
<keyword evidence="3" id="KW-1133">Transmembrane helix</keyword>
<evidence type="ECO:0000259" key="4">
    <source>
        <dbReference type="Pfam" id="PF01551"/>
    </source>
</evidence>
<dbReference type="EMBL" id="MGDI01000031">
    <property type="protein sequence ID" value="OGL52509.1"/>
    <property type="molecule type" value="Genomic_DNA"/>
</dbReference>
<evidence type="ECO:0000313" key="5">
    <source>
        <dbReference type="EMBL" id="OGL52509.1"/>
    </source>
</evidence>
<evidence type="ECO:0000313" key="6">
    <source>
        <dbReference type="Proteomes" id="UP000178082"/>
    </source>
</evidence>
<feature type="domain" description="M23ase beta-sheet core" evidence="4">
    <location>
        <begin position="207"/>
        <end position="302"/>
    </location>
</feature>
<keyword evidence="3" id="KW-0472">Membrane</keyword>
<dbReference type="CDD" id="cd12797">
    <property type="entry name" value="M23_peptidase"/>
    <property type="match status" value="1"/>
</dbReference>
<keyword evidence="1" id="KW-0732">Signal</keyword>
<dbReference type="InterPro" id="IPR011055">
    <property type="entry name" value="Dup_hybrid_motif"/>
</dbReference>
<dbReference type="Pfam" id="PF01551">
    <property type="entry name" value="Peptidase_M23"/>
    <property type="match status" value="1"/>
</dbReference>
<sequence length="308" mass="34930">MEKDFYRIAVEHPKGKARELHISKRFLSLFLLSIVTITSAVLAFLFLSGIYFQEKNSKAEIRGLNRRTKFLSLENRKYKEELKKLESKLDSVHLLEKKIRKIFNIDEIDDKTIEKKTGGLGGPVINVLKNQTLESLLFQPEEKFFHEDVEKIWNAATQDEEKFSSIIEILKSKKGYPYFLAPQWPIKGAVNSGYGIRLDPLTGEKSYHEGIDISGNIWTPIRAASDGKVVFSGWVDSGYGRAVIIDHGKGYETLYAHNVANVVSAGEKIKKGEIIAYLGSTGRSTGPHLHFEVRYKGTPSNPKKFFFN</sequence>
<dbReference type="PANTHER" id="PTHR21666">
    <property type="entry name" value="PEPTIDASE-RELATED"/>
    <property type="match status" value="1"/>
</dbReference>
<evidence type="ECO:0000256" key="1">
    <source>
        <dbReference type="ARBA" id="ARBA00022729"/>
    </source>
</evidence>
<dbReference type="STRING" id="1817883.A3G31_11020"/>
<feature type="transmembrane region" description="Helical" evidence="3">
    <location>
        <begin position="26"/>
        <end position="52"/>
    </location>
</feature>
<dbReference type="AlphaFoldDB" id="A0A1F7SFH1"/>
<dbReference type="InterPro" id="IPR050570">
    <property type="entry name" value="Cell_wall_metabolism_enzyme"/>
</dbReference>
<dbReference type="FunFam" id="2.70.70.10:FF:000006">
    <property type="entry name" value="M23 family peptidase"/>
    <property type="match status" value="1"/>
</dbReference>
<proteinExistence type="predicted"/>
<keyword evidence="2" id="KW-0175">Coiled coil</keyword>
<dbReference type="Proteomes" id="UP000178082">
    <property type="component" value="Unassembled WGS sequence"/>
</dbReference>
<gene>
    <name evidence="5" type="ORF">A3G31_11020</name>
</gene>
<evidence type="ECO:0000256" key="2">
    <source>
        <dbReference type="SAM" id="Coils"/>
    </source>
</evidence>